<keyword evidence="1" id="KW-0175">Coiled coil</keyword>
<accession>W2RYL0</accession>
<keyword evidence="3" id="KW-1133">Transmembrane helix</keyword>
<dbReference type="GeneID" id="19970866"/>
<dbReference type="EMBL" id="KB822719">
    <property type="protein sequence ID" value="ETN41591.1"/>
    <property type="molecule type" value="Genomic_DNA"/>
</dbReference>
<feature type="transmembrane region" description="Helical" evidence="3">
    <location>
        <begin position="23"/>
        <end position="44"/>
    </location>
</feature>
<evidence type="ECO:0000313" key="4">
    <source>
        <dbReference type="EMBL" id="ETN41591.1"/>
    </source>
</evidence>
<dbReference type="RefSeq" id="XP_008716100.1">
    <property type="nucleotide sequence ID" value="XM_008717878.1"/>
</dbReference>
<keyword evidence="5" id="KW-1185">Reference proteome</keyword>
<feature type="coiled-coil region" evidence="1">
    <location>
        <begin position="174"/>
        <end position="201"/>
    </location>
</feature>
<dbReference type="VEuPathDB" id="FungiDB:HMPREF1541_03527"/>
<protein>
    <recommendedName>
        <fullName evidence="6">Fungal N-terminal domain-containing protein</fullName>
    </recommendedName>
</protein>
<feature type="region of interest" description="Disordered" evidence="2">
    <location>
        <begin position="202"/>
        <end position="273"/>
    </location>
</feature>
<dbReference type="HOGENOM" id="CLU_1019490_0_0_1"/>
<feature type="compositionally biased region" description="Low complexity" evidence="2">
    <location>
        <begin position="254"/>
        <end position="267"/>
    </location>
</feature>
<evidence type="ECO:0000256" key="1">
    <source>
        <dbReference type="SAM" id="Coils"/>
    </source>
</evidence>
<dbReference type="AlphaFoldDB" id="W2RYL0"/>
<keyword evidence="3" id="KW-0472">Membrane</keyword>
<evidence type="ECO:0000256" key="2">
    <source>
        <dbReference type="SAM" id="MobiDB-lite"/>
    </source>
</evidence>
<proteinExistence type="predicted"/>
<keyword evidence="3" id="KW-0812">Transmembrane</keyword>
<reference evidence="4 5" key="1">
    <citation type="submission" date="2013-03" db="EMBL/GenBank/DDBJ databases">
        <title>The Genome Sequence of Phialophora europaea CBS 101466.</title>
        <authorList>
            <consortium name="The Broad Institute Genomics Platform"/>
            <person name="Cuomo C."/>
            <person name="de Hoog S."/>
            <person name="Gorbushina A."/>
            <person name="Walker B."/>
            <person name="Young S.K."/>
            <person name="Zeng Q."/>
            <person name="Gargeya S."/>
            <person name="Fitzgerald M."/>
            <person name="Haas B."/>
            <person name="Abouelleil A."/>
            <person name="Allen A.W."/>
            <person name="Alvarado L."/>
            <person name="Arachchi H.M."/>
            <person name="Berlin A.M."/>
            <person name="Chapman S.B."/>
            <person name="Gainer-Dewar J."/>
            <person name="Goldberg J."/>
            <person name="Griggs A."/>
            <person name="Gujja S."/>
            <person name="Hansen M."/>
            <person name="Howarth C."/>
            <person name="Imamovic A."/>
            <person name="Ireland A."/>
            <person name="Larimer J."/>
            <person name="McCowan C."/>
            <person name="Murphy C."/>
            <person name="Pearson M."/>
            <person name="Poon T.W."/>
            <person name="Priest M."/>
            <person name="Roberts A."/>
            <person name="Saif S."/>
            <person name="Shea T."/>
            <person name="Sisk P."/>
            <person name="Sykes S."/>
            <person name="Wortman J."/>
            <person name="Nusbaum C."/>
            <person name="Birren B."/>
        </authorList>
    </citation>
    <scope>NUCLEOTIDE SEQUENCE [LARGE SCALE GENOMIC DNA]</scope>
    <source>
        <strain evidence="4 5">CBS 101466</strain>
    </source>
</reference>
<dbReference type="OrthoDB" id="5416589at2759"/>
<evidence type="ECO:0000256" key="3">
    <source>
        <dbReference type="SAM" id="Phobius"/>
    </source>
</evidence>
<name>W2RYL0_CYPE1</name>
<gene>
    <name evidence="4" type="ORF">HMPREF1541_03527</name>
</gene>
<evidence type="ECO:0000313" key="5">
    <source>
        <dbReference type="Proteomes" id="UP000030752"/>
    </source>
</evidence>
<dbReference type="Proteomes" id="UP000030752">
    <property type="component" value="Unassembled WGS sequence"/>
</dbReference>
<dbReference type="InParanoid" id="W2RYL0"/>
<sequence length="273" mass="30737">MSCIIESNRTWTLLDCSDSDLSIGANVLGIATFAVALAATYFAFFRDWRDIPTVADDYSNDIRSLQAQLWAVGDIHGQLSKLLSDDGGIRISDVMLQSRLQQGHGESLKEARKFLDEYSAAYQGVFTSYFEKHRWLVRLRWLSLQRRVEHYKSNASVLRETLTLDLLNISLNMNIALQQELHSREAKRDVLEEKLDRLEQMVGRLIPSPRQRQRAVSPRRPDGPSPKGGLNVPGFFISGPEDEPGERPSRGLAPKPSLSRSPSPMSPAHAHDQ</sequence>
<evidence type="ECO:0008006" key="6">
    <source>
        <dbReference type="Google" id="ProtNLM"/>
    </source>
</evidence>
<organism evidence="4 5">
    <name type="scientific">Cyphellophora europaea (strain CBS 101466)</name>
    <name type="common">Phialophora europaea</name>
    <dbReference type="NCBI Taxonomy" id="1220924"/>
    <lineage>
        <taxon>Eukaryota</taxon>
        <taxon>Fungi</taxon>
        <taxon>Dikarya</taxon>
        <taxon>Ascomycota</taxon>
        <taxon>Pezizomycotina</taxon>
        <taxon>Eurotiomycetes</taxon>
        <taxon>Chaetothyriomycetidae</taxon>
        <taxon>Chaetothyriales</taxon>
        <taxon>Cyphellophoraceae</taxon>
        <taxon>Cyphellophora</taxon>
    </lineage>
</organism>